<keyword evidence="3" id="KW-1185">Reference proteome</keyword>
<sequence length="619" mass="68889">MSVSSRTIESHPEFLELLRQQQQRQKSIDELNAECSDSVKLIEDQRAQMQKLSWAQSRLQEDLPKNIALTVNPTSARMPSSFLTTACDSEACTSIDTRTSHVDRFDGCRYGSRNTALNAGAPARRDAYRVVLLDDHISTAIANEFTRSPDRLLADLVQYQARGGTNFTLAIQHAQSLMETPWSTERTPVVISLSNGQCTIGDETTRAISRRAIALGKPHAVSFGPARSSDSLRRMVQVASEVQNNAPRDPLVPVAVTIASSYSKALDTVRLAETFLDGAVLADDGVFRLRATLPKLVLLAFLIALTISVGRVTLMRWTLPPSPTTEWFCRDARKSSDLPPIVTPDTTSEGESSSDEDAYFLHLRGDLRPTIMEGRQRRDTPALCGYRHLPSSRPRTAASRMRMKGSAQKDFVFSLGEFSTLSPPSQTSSSAEVQFTSSVRRTMPRTTRCVVARSRIIKTFTVAALHVVIKIIPANALLEIVNFNVEPTETFTVEKVKETLGDITEQCFARAQEHIKLERGYATKPLPGMNVPFRSCYLWAGILPFRAYLSKKINVSQLNPDMVIGKSIPNIIVIRYQGLRRNHIRPDVLTSFRIILFAGVRNRVPARIQANSSLERCTR</sequence>
<reference evidence="2" key="1">
    <citation type="submission" date="2014-09" db="EMBL/GenBank/DDBJ databases">
        <title>Genome sequence of the luminous mushroom Mycena chlorophos for searching fungal bioluminescence genes.</title>
        <authorList>
            <person name="Tanaka Y."/>
            <person name="Kasuga D."/>
            <person name="Oba Y."/>
            <person name="Hase S."/>
            <person name="Sato K."/>
            <person name="Oba Y."/>
            <person name="Sakakibara Y."/>
        </authorList>
    </citation>
    <scope>NUCLEOTIDE SEQUENCE</scope>
</reference>
<dbReference type="EMBL" id="DF841767">
    <property type="protein sequence ID" value="GAT45851.1"/>
    <property type="molecule type" value="Genomic_DNA"/>
</dbReference>
<dbReference type="Proteomes" id="UP000815677">
    <property type="component" value="Unassembled WGS sequence"/>
</dbReference>
<evidence type="ECO:0008006" key="4">
    <source>
        <dbReference type="Google" id="ProtNLM"/>
    </source>
</evidence>
<dbReference type="PANTHER" id="PTHR10982">
    <property type="entry name" value="MALONYL COA-ACYL CARRIER PROTEIN TRANSACYLASE"/>
    <property type="match status" value="1"/>
</dbReference>
<gene>
    <name evidence="2" type="ORF">MCHLO_03404</name>
</gene>
<name>A0ABQ0L7L9_MYCCL</name>
<dbReference type="Gene3D" id="3.40.50.410">
    <property type="entry name" value="von Willebrand factor, type A domain"/>
    <property type="match status" value="1"/>
</dbReference>
<protein>
    <recommendedName>
        <fullName evidence="4">VWFA domain-containing protein</fullName>
    </recommendedName>
</protein>
<keyword evidence="1" id="KW-0808">Transferase</keyword>
<evidence type="ECO:0000256" key="1">
    <source>
        <dbReference type="ARBA" id="ARBA00022679"/>
    </source>
</evidence>
<evidence type="ECO:0000313" key="2">
    <source>
        <dbReference type="EMBL" id="GAT45851.1"/>
    </source>
</evidence>
<dbReference type="SUPFAM" id="SSF53300">
    <property type="entry name" value="vWA-like"/>
    <property type="match status" value="1"/>
</dbReference>
<organism evidence="2 3">
    <name type="scientific">Mycena chlorophos</name>
    <name type="common">Agaric fungus</name>
    <name type="synonym">Agaricus chlorophos</name>
    <dbReference type="NCBI Taxonomy" id="658473"/>
    <lineage>
        <taxon>Eukaryota</taxon>
        <taxon>Fungi</taxon>
        <taxon>Dikarya</taxon>
        <taxon>Basidiomycota</taxon>
        <taxon>Agaricomycotina</taxon>
        <taxon>Agaricomycetes</taxon>
        <taxon>Agaricomycetidae</taxon>
        <taxon>Agaricales</taxon>
        <taxon>Marasmiineae</taxon>
        <taxon>Mycenaceae</taxon>
        <taxon>Mycena</taxon>
    </lineage>
</organism>
<proteinExistence type="predicted"/>
<evidence type="ECO:0000313" key="3">
    <source>
        <dbReference type="Proteomes" id="UP000815677"/>
    </source>
</evidence>
<dbReference type="PANTHER" id="PTHR10982:SF21">
    <property type="entry name" value="FATTY ACID SYNTHASE SUBUNIT BETA"/>
    <property type="match status" value="1"/>
</dbReference>
<dbReference type="InterPro" id="IPR050830">
    <property type="entry name" value="Fungal_FAS"/>
</dbReference>
<accession>A0ABQ0L7L9</accession>
<dbReference type="InterPro" id="IPR036465">
    <property type="entry name" value="vWFA_dom_sf"/>
</dbReference>